<accession>A0A2M7TEE7</accession>
<feature type="non-terminal residue" evidence="5">
    <location>
        <position position="1"/>
    </location>
</feature>
<gene>
    <name evidence="5" type="ORF">COY33_00415</name>
</gene>
<dbReference type="AlphaFoldDB" id="A0A2M7TEE7"/>
<comment type="similarity">
    <text evidence="1">Belongs to the prokaryotic/mitochondrial release factor family.</text>
</comment>
<dbReference type="GO" id="GO:0003747">
    <property type="term" value="F:translation release factor activity"/>
    <property type="evidence" value="ECO:0007669"/>
    <property type="project" value="InterPro"/>
</dbReference>
<evidence type="ECO:0000256" key="3">
    <source>
        <dbReference type="ARBA" id="ARBA00022917"/>
    </source>
</evidence>
<dbReference type="Gene3D" id="3.30.160.20">
    <property type="match status" value="1"/>
</dbReference>
<evidence type="ECO:0000256" key="2">
    <source>
        <dbReference type="ARBA" id="ARBA00022481"/>
    </source>
</evidence>
<evidence type="ECO:0000259" key="4">
    <source>
        <dbReference type="Pfam" id="PF00472"/>
    </source>
</evidence>
<dbReference type="Gene3D" id="3.30.70.1660">
    <property type="match status" value="1"/>
</dbReference>
<reference evidence="6" key="1">
    <citation type="submission" date="2017-09" db="EMBL/GenBank/DDBJ databases">
        <title>Depth-based differentiation of microbial function through sediment-hosted aquifers and enrichment of novel symbionts in the deep terrestrial subsurface.</title>
        <authorList>
            <person name="Probst A.J."/>
            <person name="Ladd B."/>
            <person name="Jarett J.K."/>
            <person name="Geller-Mcgrath D.E."/>
            <person name="Sieber C.M.K."/>
            <person name="Emerson J.B."/>
            <person name="Anantharaman K."/>
            <person name="Thomas B.C."/>
            <person name="Malmstrom R."/>
            <person name="Stieglmeier M."/>
            <person name="Klingl A."/>
            <person name="Woyke T."/>
            <person name="Ryan C.M."/>
            <person name="Banfield J.F."/>
        </authorList>
    </citation>
    <scope>NUCLEOTIDE SEQUENCE [LARGE SCALE GENOMIC DNA]</scope>
</reference>
<dbReference type="InterPro" id="IPR050057">
    <property type="entry name" value="Prokaryotic/Mito_RF"/>
</dbReference>
<keyword evidence="3" id="KW-0648">Protein biosynthesis</keyword>
<dbReference type="Proteomes" id="UP000229915">
    <property type="component" value="Unassembled WGS sequence"/>
</dbReference>
<evidence type="ECO:0000256" key="1">
    <source>
        <dbReference type="ARBA" id="ARBA00010835"/>
    </source>
</evidence>
<evidence type="ECO:0000313" key="5">
    <source>
        <dbReference type="EMBL" id="PIZ43992.1"/>
    </source>
</evidence>
<comment type="caution">
    <text evidence="5">The sequence shown here is derived from an EMBL/GenBank/DDBJ whole genome shotgun (WGS) entry which is preliminary data.</text>
</comment>
<dbReference type="InterPro" id="IPR045853">
    <property type="entry name" value="Pep_chain_release_fac_I_sf"/>
</dbReference>
<dbReference type="EMBL" id="PFNK01000014">
    <property type="protein sequence ID" value="PIZ43992.1"/>
    <property type="molecule type" value="Genomic_DNA"/>
</dbReference>
<dbReference type="InterPro" id="IPR000352">
    <property type="entry name" value="Pep_chain_release_fac_I"/>
</dbReference>
<dbReference type="PANTHER" id="PTHR43804:SF7">
    <property type="entry name" value="LD18447P"/>
    <property type="match status" value="1"/>
</dbReference>
<proteinExistence type="inferred from homology"/>
<sequence>TERSGRIHTSTATVSVLPASSPVEIEIKPQDLKFEAYRSSSKGGQNVQKVETAVRILHIPTGLMVTCQEQRFQEQNRKKATEILKAKLYQMMQDQQKGTIDGLRADQIGSGDRSEKIKTYNFPQNRLTDHRINKSWYNLEEVINGKLDKVLGV</sequence>
<dbReference type="FunFam" id="3.30.160.20:FF:000004">
    <property type="entry name" value="Peptide chain release factor 1"/>
    <property type="match status" value="1"/>
</dbReference>
<name>A0A2M7TEE7_UNCKA</name>
<dbReference type="GO" id="GO:0005737">
    <property type="term" value="C:cytoplasm"/>
    <property type="evidence" value="ECO:0007669"/>
    <property type="project" value="UniProtKB-ARBA"/>
</dbReference>
<evidence type="ECO:0000313" key="6">
    <source>
        <dbReference type="Proteomes" id="UP000229915"/>
    </source>
</evidence>
<keyword evidence="2" id="KW-0488">Methylation</keyword>
<dbReference type="Pfam" id="PF00472">
    <property type="entry name" value="RF-1"/>
    <property type="match status" value="1"/>
</dbReference>
<protein>
    <submittedName>
        <fullName evidence="5">Peptide chain release factor 1</fullName>
    </submittedName>
</protein>
<dbReference type="PANTHER" id="PTHR43804">
    <property type="entry name" value="LD18447P"/>
    <property type="match status" value="1"/>
</dbReference>
<organism evidence="5 6">
    <name type="scientific">candidate division WWE3 bacterium CG_4_10_14_0_2_um_filter_42_7</name>
    <dbReference type="NCBI Taxonomy" id="1975073"/>
    <lineage>
        <taxon>Bacteria</taxon>
        <taxon>Katanobacteria</taxon>
    </lineage>
</organism>
<feature type="domain" description="Prokaryotic-type class I peptide chain release factors" evidence="4">
    <location>
        <begin position="23"/>
        <end position="131"/>
    </location>
</feature>
<dbReference type="SUPFAM" id="SSF75620">
    <property type="entry name" value="Release factor"/>
    <property type="match status" value="1"/>
</dbReference>